<evidence type="ECO:0000259" key="7">
    <source>
        <dbReference type="PROSITE" id="PS50238"/>
    </source>
</evidence>
<evidence type="ECO:0000313" key="9">
    <source>
        <dbReference type="Proteomes" id="UP000187455"/>
    </source>
</evidence>
<feature type="compositionally biased region" description="Polar residues" evidence="4">
    <location>
        <begin position="67"/>
        <end position="92"/>
    </location>
</feature>
<dbReference type="GO" id="GO:0005085">
    <property type="term" value="F:guanyl-nucleotide exchange factor activity"/>
    <property type="evidence" value="ECO:0007669"/>
    <property type="project" value="UniProtKB-KW"/>
</dbReference>
<dbReference type="SUPFAM" id="SSF48366">
    <property type="entry name" value="Ras GEF"/>
    <property type="match status" value="3"/>
</dbReference>
<dbReference type="InterPro" id="IPR000198">
    <property type="entry name" value="RhoGAP_dom"/>
</dbReference>
<organism evidence="8 9">
    <name type="scientific">Smittium mucronatum</name>
    <dbReference type="NCBI Taxonomy" id="133383"/>
    <lineage>
        <taxon>Eukaryota</taxon>
        <taxon>Fungi</taxon>
        <taxon>Fungi incertae sedis</taxon>
        <taxon>Zoopagomycota</taxon>
        <taxon>Kickxellomycotina</taxon>
        <taxon>Harpellomycetes</taxon>
        <taxon>Harpellales</taxon>
        <taxon>Legeriomycetaceae</taxon>
        <taxon>Smittium</taxon>
    </lineage>
</organism>
<dbReference type="Proteomes" id="UP000187455">
    <property type="component" value="Unassembled WGS sequence"/>
</dbReference>
<gene>
    <name evidence="8" type="ORF">AYI68_g7411</name>
</gene>
<dbReference type="Pfam" id="PF00620">
    <property type="entry name" value="RhoGAP"/>
    <property type="match status" value="1"/>
</dbReference>
<dbReference type="GO" id="GO:0005737">
    <property type="term" value="C:cytoplasm"/>
    <property type="evidence" value="ECO:0007669"/>
    <property type="project" value="TreeGrafter"/>
</dbReference>
<dbReference type="SUPFAM" id="SSF48350">
    <property type="entry name" value="GTPase activation domain, GAP"/>
    <property type="match status" value="1"/>
</dbReference>
<dbReference type="Gene3D" id="1.10.840.10">
    <property type="entry name" value="Ras guanine-nucleotide exchange factors catalytic domain"/>
    <property type="match status" value="2"/>
</dbReference>
<feature type="compositionally biased region" description="Low complexity" evidence="4">
    <location>
        <begin position="2211"/>
        <end position="2220"/>
    </location>
</feature>
<dbReference type="PROSITE" id="PS50003">
    <property type="entry name" value="PH_DOMAIN"/>
    <property type="match status" value="1"/>
</dbReference>
<dbReference type="InterPro" id="IPR008936">
    <property type="entry name" value="Rho_GTPase_activation_prot"/>
</dbReference>
<feature type="compositionally biased region" description="Low complexity" evidence="4">
    <location>
        <begin position="2613"/>
        <end position="2622"/>
    </location>
</feature>
<dbReference type="Pfam" id="PF00169">
    <property type="entry name" value="PH"/>
    <property type="match status" value="1"/>
</dbReference>
<proteinExistence type="predicted"/>
<feature type="region of interest" description="Disordered" evidence="4">
    <location>
        <begin position="1"/>
        <end position="110"/>
    </location>
</feature>
<dbReference type="STRING" id="133383.A0A1R0GNT7"/>
<feature type="domain" description="Rho-GAP" evidence="7">
    <location>
        <begin position="2686"/>
        <end position="2878"/>
    </location>
</feature>
<feature type="compositionally biased region" description="Low complexity" evidence="4">
    <location>
        <begin position="2438"/>
        <end position="2447"/>
    </location>
</feature>
<dbReference type="OrthoDB" id="79452at2759"/>
<dbReference type="InterPro" id="IPR050729">
    <property type="entry name" value="Rho-GAP"/>
</dbReference>
<dbReference type="PANTHER" id="PTHR23176:SF129">
    <property type="entry name" value="RHO GTPASE ACTIVATING PROTEIN AT 16F, ISOFORM E-RELATED"/>
    <property type="match status" value="1"/>
</dbReference>
<dbReference type="SUPFAM" id="SSF50729">
    <property type="entry name" value="PH domain-like"/>
    <property type="match status" value="2"/>
</dbReference>
<feature type="region of interest" description="Disordered" evidence="4">
    <location>
        <begin position="2428"/>
        <end position="2448"/>
    </location>
</feature>
<evidence type="ECO:0000313" key="8">
    <source>
        <dbReference type="EMBL" id="OLY78538.1"/>
    </source>
</evidence>
<dbReference type="InterPro" id="IPR000651">
    <property type="entry name" value="Ras-like_Gua-exchang_fac_N"/>
</dbReference>
<dbReference type="Gene3D" id="1.10.555.10">
    <property type="entry name" value="Rho GTPase activation protein"/>
    <property type="match status" value="1"/>
</dbReference>
<dbReference type="SMART" id="SM00324">
    <property type="entry name" value="RhoGAP"/>
    <property type="match status" value="1"/>
</dbReference>
<name>A0A1R0GNT7_9FUNG</name>
<dbReference type="Gene3D" id="1.20.870.10">
    <property type="entry name" value="Son of sevenless (SoS) protein Chain: S domain 1"/>
    <property type="match status" value="1"/>
</dbReference>
<feature type="coiled-coil region" evidence="3">
    <location>
        <begin position="2347"/>
        <end position="2400"/>
    </location>
</feature>
<dbReference type="InterPro" id="IPR011993">
    <property type="entry name" value="PH-like_dom_sf"/>
</dbReference>
<dbReference type="SMART" id="SM00229">
    <property type="entry name" value="RasGEFN"/>
    <property type="match status" value="1"/>
</dbReference>
<dbReference type="GO" id="GO:0007264">
    <property type="term" value="P:small GTPase-mediated signal transduction"/>
    <property type="evidence" value="ECO:0007669"/>
    <property type="project" value="InterPro"/>
</dbReference>
<evidence type="ECO:0000256" key="1">
    <source>
        <dbReference type="ARBA" id="ARBA00022468"/>
    </source>
</evidence>
<feature type="compositionally biased region" description="Polar residues" evidence="4">
    <location>
        <begin position="2230"/>
        <end position="2246"/>
    </location>
</feature>
<accession>A0A1R0GNT7</accession>
<dbReference type="EMBL" id="LSSL01006141">
    <property type="protein sequence ID" value="OLY78538.1"/>
    <property type="molecule type" value="Genomic_DNA"/>
</dbReference>
<comment type="caution">
    <text evidence="8">The sequence shown here is derived from an EMBL/GenBank/DDBJ whole genome shotgun (WGS) entry which is preliminary data.</text>
</comment>
<feature type="domain" description="N-terminal Ras-GEF" evidence="6">
    <location>
        <begin position="1476"/>
        <end position="1597"/>
    </location>
</feature>
<dbReference type="InterPro" id="IPR036964">
    <property type="entry name" value="RASGEF_cat_dom_sf"/>
</dbReference>
<dbReference type="Pfam" id="PF00617">
    <property type="entry name" value="RasGEF"/>
    <property type="match status" value="1"/>
</dbReference>
<keyword evidence="2" id="KW-0344">Guanine-nucleotide releasing factor</keyword>
<evidence type="ECO:0000256" key="3">
    <source>
        <dbReference type="SAM" id="Coils"/>
    </source>
</evidence>
<dbReference type="InterPro" id="IPR001895">
    <property type="entry name" value="RASGEF_cat_dom"/>
</dbReference>
<feature type="compositionally biased region" description="Low complexity" evidence="4">
    <location>
        <begin position="1421"/>
        <end position="1431"/>
    </location>
</feature>
<feature type="compositionally biased region" description="Low complexity" evidence="4">
    <location>
        <begin position="2247"/>
        <end position="2260"/>
    </location>
</feature>
<keyword evidence="3" id="KW-0175">Coiled coil</keyword>
<dbReference type="PROSITE" id="PS50238">
    <property type="entry name" value="RHOGAP"/>
    <property type="match status" value="1"/>
</dbReference>
<feature type="domain" description="PH" evidence="5">
    <location>
        <begin position="2527"/>
        <end position="2562"/>
    </location>
</feature>
<keyword evidence="1" id="KW-0343">GTPase activation</keyword>
<feature type="compositionally biased region" description="Polar residues" evidence="4">
    <location>
        <begin position="1949"/>
        <end position="1966"/>
    </location>
</feature>
<evidence type="ECO:0000259" key="6">
    <source>
        <dbReference type="PROSITE" id="PS50212"/>
    </source>
</evidence>
<feature type="compositionally biased region" description="Low complexity" evidence="4">
    <location>
        <begin position="1928"/>
        <end position="1948"/>
    </location>
</feature>
<feature type="region of interest" description="Disordered" evidence="4">
    <location>
        <begin position="1417"/>
        <end position="1440"/>
    </location>
</feature>
<dbReference type="Gene3D" id="2.30.29.30">
    <property type="entry name" value="Pleckstrin-homology domain (PH domain)/Phosphotyrosine-binding domain (PTB)"/>
    <property type="match status" value="2"/>
</dbReference>
<reference evidence="8 9" key="1">
    <citation type="journal article" date="2016" name="Mol. Biol. Evol.">
        <title>Genome-Wide Survey of Gut Fungi (Harpellales) Reveals the First Horizontally Transferred Ubiquitin Gene from a Mosquito Host.</title>
        <authorList>
            <person name="Wang Y."/>
            <person name="White M.M."/>
            <person name="Kvist S."/>
            <person name="Moncalvo J.M."/>
        </authorList>
    </citation>
    <scope>NUCLEOTIDE SEQUENCE [LARGE SCALE GENOMIC DNA]</scope>
    <source>
        <strain evidence="8 9">ALG-7-W6</strain>
    </source>
</reference>
<dbReference type="PROSITE" id="PS50212">
    <property type="entry name" value="RASGEF_NTER"/>
    <property type="match status" value="1"/>
</dbReference>
<sequence>MSWSGGWKNAAQISEGDPRASKQNRSKHLSIFGTNLKKNFLTKRDNPSNPSQLPPPMSPKSSWRFGPNSQNTERNSNHYWKSFSNGEKSPQLDSNTPSDRKSSSSRYSIISMDQQTSRNVVIKSGYLSKKSDNMSVTSLSSALGRGWRVYRVVLKGAKLFFYKPPPESELKAIFNVKDSQDLPSVPKSSSSGMPVSPAELETSSRSILFDPVISDGIIQKPLCERYIFGDCFTEVEIKKLKFKRYVCILIFDDKIVILKRKWVREGKTSNFLLSLGNKMKINKKGYNSTVPDDSSLVSTEFGIKGKGYFTKWKSHVIYDIKSVEAVGTISSNNSSTISQSNLNSIDSSRTSMYSVGNQSISSLMTKNSTMSKDYSGMISTGISPGFQIFVSGGHPTTRIFIATSVDSKNNWMARFSVAKASYSRKYRKTIFEETQKTHRWNSNPGMDSNEIRPRTTSRNFENTFGNSSQSPSNNYPKVGFKDNTDFIKTDRPFSHKDLRIADSEISPVDDGSNIVISSDIKNKEFPHFHISQHPDLVVIDGKVIGGTLSALIHESIFTCVSDISSNSTFTISFSTIYDKFTSTDLFLNSFERISSLVDPENQNHSVYVRNIANMIFQISKFYIGKYSAHHIDALERIASSKVFPSNSADIDISSLKNKIESMRTQKLPYNDEVNTFVFYTKLENDKNLSPALSSLIRGEQFNSRNELNNKSVNIDAPDSNPSCELSKININGLSTSTLLRIKPEDFSKQVYLFHASLSANLSESKIKYFIFNSIKGFKEKLLIPSLLTIGSLSNAEKDKGGVQFKSANTLQTSQNLHPSLLSEYPLKYIPNDILFRVLFFTPNDPHFFSRLIHHHLLVEIPQNLPSRRASVLLHWIKIGEASRVYGDSIMWAAVSIAVTSPPIARLRETWSIIPLNWRSVVASSWVPTLIKYGLNPSVSDFGSDYQIKIKPLVLEVDEKSRFSPLPYYGLIRNSIEKSGDLTSHNISEPVKFTIKQMDGILFSKFDSMFNTFQDALCDFVELEGKLEKTTNTVKNILRSSIIQLGEGVGINENSSPENLNHHDFVNGTLTNILSLDGNNEISVNLDPYQIEFVPEAQFYFKSLSESPMLFVNESVDEENILYDIKYLMTLSLQCEHSVTELYQEMLHLDMIDENAEKNGLSTQIASVRTEDGLRLASSAILPLVCPELVSSTNVLQWISPLKRDNTSNWKTKNSTRRTKTNSPLVVDKSGISNKKDNSAFFLSLKLDKSTDLSDLELKNLSNISSGESKSLRTISTNASSNLNSVSNHNSSQLFFNIGEDSIVPANSTSFKFNTLNNENSEASLDPNLEKLNSRKRSSSIPKKFENYLELTEFPRMSNKDQDSSYSTPFSPSVDYPKAASSYVGNILYSNDWEISFRVLKVQYSQIEQKFFKDFVPDSRRSSTSNKRNSQSFMDPIGSPSLDQPSKPVGFFVRIESASVMNIFKILIEGLDFIGFVYESTNSSDHILINGDLIPSLSMDRTSFLRSFLMTYRQFCLNIDLTRYVSNLLTSDDGSATNKPLLYYNILELLSIWTTQYPEDFLEDLSLISVIENLISLIKSKLESIKSKFSGQLGDSGSLNGYPNDDLKVEEFSDLISSSAKLSDNTGSSFKQLELMEDTFFNGVYQNMNVESFTNIQMIDDLLAKFGNISSPLTCSSLNPLCFSSTDKHLSDCIKVGEALDSSLQEQKLQQKNLLSYPQPSSVDNPTQKFGSVDHFTLDNLTPMEVLSSLNRLVQTHFSRCMPRDWLVSFCLLEVQTRSPLSWYSTKKQVSNSDEDIVISDIFQVLANSGRAPGHLDSIGKRENSTNKYLGNIGISLLSSLGSKANNSNGAQNDSNLISMFPNSIQTLVHIHNVIRSWAIKMITDTKINYTERSQRICFFLYIIHLCRSNSDQSASHAFEEALEIQSSNSQSNNNYSSNDYVSRSNSFSKPHTQSNGGLQKSNNKPSYISRRITGSGANIKINRRFSNRNPTQNKANRYVPSFVERAIASALVSPESRMFVRTWNQIAVLHHITLSTLELILKGVRDWSFDRWFNTQSALVSGESMSNVIDCGDSNVKNPSPSEDFLVPCVGWLLENFISLCYDSPDIIDSEKQLINFSKRQNIYSMLNSCNILSSRCIDVTSLPVLNRIHLEFFVDQVSNNPLNYKLLKMISNEENNIPLYANVPKSDTSQLYNESIPSTSGNFSSASGSFSNGQSFNKSRPLANRVSKNKSTASNTNQSLSGQAINLSSNSRSARSALSPTSPYVNSSHHSNRSTISNPSDSSQSYYYGGSSNNAFGSLSNKYNLNSSSINNQQLSGNRFLNNHFQFPTSPKSAVISLTVPFSKLVQDEQEKRRHESLERLKLEREYREKRNALEKFTNERTKALKKSLKEQIQRNAKNHQLLKMNNLMNMVGSNIDSEEIILSRNSDDATPSIGESSNHPSLSSSLGKNTLIQGINHGNMNDPVGGLSLEKVPTNTSLDLKDSKRILSRVSIMPRGPSLPVAKPANVVNLINSTVSVEKSYTKRDFVFRIVTEEGGQVLLQAPSEPEMSEWISSIREAATEAAARRLTLFVQDSQKKSSISQPLLTDVPPLIELKQFSSHNPDYVHPEPSPQSHSSPFSSTSLGVLSNKFFDLNVNQESDDSTSSSLDRIIISSSQSSTKVDVFGTQQMSNSVTIKKQTKNFGISLDLLMQDPKVIPVVLSKCISEIERRGLNEIGIYRVSGSTLEVSRLKMQLNSNPETTNLGEDAFPDINVISGVLKHFLRELPEPLIPYNLFSGFINAADISDYDERLWAIKDLINTLPERNFTVLKHLIEHLEKVTDYEETNHMYASNLALVFGPSLIHPPPGDTNFYSAMSTLGQAQSIVKNMILQYHWLFDIEEEVGVIPGDFNVGNEPSNHAIL</sequence>
<dbReference type="InterPro" id="IPR001849">
    <property type="entry name" value="PH_domain"/>
</dbReference>
<dbReference type="InterPro" id="IPR023578">
    <property type="entry name" value="Ras_GEF_dom_sf"/>
</dbReference>
<dbReference type="PANTHER" id="PTHR23176">
    <property type="entry name" value="RHO/RAC/CDC GTPASE-ACTIVATING PROTEIN"/>
    <property type="match status" value="1"/>
</dbReference>
<evidence type="ECO:0000259" key="5">
    <source>
        <dbReference type="PROSITE" id="PS50003"/>
    </source>
</evidence>
<feature type="region of interest" description="Disordered" evidence="4">
    <location>
        <begin position="1928"/>
        <end position="1970"/>
    </location>
</feature>
<dbReference type="SMART" id="SM00233">
    <property type="entry name" value="PH"/>
    <property type="match status" value="2"/>
</dbReference>
<keyword evidence="9" id="KW-1185">Reference proteome</keyword>
<dbReference type="GO" id="GO:0005096">
    <property type="term" value="F:GTPase activator activity"/>
    <property type="evidence" value="ECO:0007669"/>
    <property type="project" value="UniProtKB-KW"/>
</dbReference>
<evidence type="ECO:0000256" key="4">
    <source>
        <dbReference type="SAM" id="MobiDB-lite"/>
    </source>
</evidence>
<feature type="region of interest" description="Disordered" evidence="4">
    <location>
        <begin position="2601"/>
        <end position="2622"/>
    </location>
</feature>
<feature type="region of interest" description="Disordered" evidence="4">
    <location>
        <begin position="2211"/>
        <end position="2284"/>
    </location>
</feature>
<evidence type="ECO:0000256" key="2">
    <source>
        <dbReference type="PROSITE-ProRule" id="PRU00135"/>
    </source>
</evidence>
<feature type="compositionally biased region" description="Polar residues" evidence="4">
    <location>
        <begin position="2261"/>
        <end position="2280"/>
    </location>
</feature>
<protein>
    <submittedName>
        <fullName evidence="8">Rho GTPase-activating protein 23</fullName>
    </submittedName>
</protein>